<dbReference type="SMART" id="SM00530">
    <property type="entry name" value="HTH_XRE"/>
    <property type="match status" value="1"/>
</dbReference>
<reference evidence="4 5" key="1">
    <citation type="submission" date="2021-11" db="EMBL/GenBank/DDBJ databases">
        <authorList>
            <person name="Lee D.-H."/>
            <person name="Kim S.-B."/>
        </authorList>
    </citation>
    <scope>NUCLEOTIDE SEQUENCE [LARGE SCALE GENOMIC DNA]</scope>
    <source>
        <strain evidence="4 5">KCTC 52223</strain>
    </source>
</reference>
<dbReference type="RefSeq" id="WP_230553847.1">
    <property type="nucleotide sequence ID" value="NZ_JAJISD010000014.1"/>
</dbReference>
<keyword evidence="2" id="KW-0238">DNA-binding</keyword>
<protein>
    <submittedName>
        <fullName evidence="4">Helix-turn-helix domain-containing protein</fullName>
    </submittedName>
</protein>
<dbReference type="SUPFAM" id="SSF47413">
    <property type="entry name" value="lambda repressor-like DNA-binding domains"/>
    <property type="match status" value="1"/>
</dbReference>
<dbReference type="InterPro" id="IPR001387">
    <property type="entry name" value="Cro/C1-type_HTH"/>
</dbReference>
<evidence type="ECO:0000313" key="5">
    <source>
        <dbReference type="Proteomes" id="UP001198862"/>
    </source>
</evidence>
<gene>
    <name evidence="4" type="ORF">LJ725_25930</name>
</gene>
<dbReference type="EMBL" id="JAJISD010000014">
    <property type="protein sequence ID" value="MCC8432430.1"/>
    <property type="molecule type" value="Genomic_DNA"/>
</dbReference>
<dbReference type="InterPro" id="IPR036165">
    <property type="entry name" value="YefM-like_sf"/>
</dbReference>
<feature type="domain" description="HTH cro/C1-type" evidence="3">
    <location>
        <begin position="62"/>
        <end position="116"/>
    </location>
</feature>
<name>A0ABS8L254_9HYPH</name>
<evidence type="ECO:0000259" key="3">
    <source>
        <dbReference type="PROSITE" id="PS50943"/>
    </source>
</evidence>
<accession>A0ABS8L254</accession>
<keyword evidence="5" id="KW-1185">Reference proteome</keyword>
<evidence type="ECO:0000256" key="2">
    <source>
        <dbReference type="ARBA" id="ARBA00023125"/>
    </source>
</evidence>
<proteinExistence type="inferred from homology"/>
<dbReference type="InterPro" id="IPR050807">
    <property type="entry name" value="TransReg_Diox_bact_type"/>
</dbReference>
<comment type="caution">
    <text evidence="4">The sequence shown here is derived from an EMBL/GenBank/DDBJ whole genome shotgun (WGS) entry which is preliminary data.</text>
</comment>
<evidence type="ECO:0000256" key="1">
    <source>
        <dbReference type="ARBA" id="ARBA00009981"/>
    </source>
</evidence>
<dbReference type="InterPro" id="IPR010982">
    <property type="entry name" value="Lambda_DNA-bd_dom_sf"/>
</dbReference>
<evidence type="ECO:0000313" key="4">
    <source>
        <dbReference type="EMBL" id="MCC8432430.1"/>
    </source>
</evidence>
<comment type="similarity">
    <text evidence="1">Belongs to the phD/YefM antitoxin family.</text>
</comment>
<dbReference type="Gene3D" id="1.10.260.40">
    <property type="entry name" value="lambda repressor-like DNA-binding domains"/>
    <property type="match status" value="1"/>
</dbReference>
<dbReference type="PANTHER" id="PTHR46797:SF1">
    <property type="entry name" value="METHYLPHOSPHONATE SYNTHASE"/>
    <property type="match status" value="1"/>
</dbReference>
<dbReference type="PROSITE" id="PS50943">
    <property type="entry name" value="HTH_CROC1"/>
    <property type="match status" value="1"/>
</dbReference>
<dbReference type="Pfam" id="PF01381">
    <property type="entry name" value="HTH_3"/>
    <property type="match status" value="1"/>
</dbReference>
<organism evidence="4 5">
    <name type="scientific">Reyranella aquatilis</name>
    <dbReference type="NCBI Taxonomy" id="2035356"/>
    <lineage>
        <taxon>Bacteria</taxon>
        <taxon>Pseudomonadati</taxon>
        <taxon>Pseudomonadota</taxon>
        <taxon>Alphaproteobacteria</taxon>
        <taxon>Hyphomicrobiales</taxon>
        <taxon>Reyranellaceae</taxon>
        <taxon>Reyranella</taxon>
    </lineage>
</organism>
<sequence length="117" mass="12588">MQIITTPNGESLVILPLADYERLVDQADIARANRIRQALASGEEEVVPAAIVRRLIAGENKVKVWRSHRGLSGRDLAAAAGVSAPFISEIESGRKDGSVSVMKKIAEALKVDLDDLV</sequence>
<dbReference type="CDD" id="cd00093">
    <property type="entry name" value="HTH_XRE"/>
    <property type="match status" value="1"/>
</dbReference>
<dbReference type="SUPFAM" id="SSF143120">
    <property type="entry name" value="YefM-like"/>
    <property type="match status" value="1"/>
</dbReference>
<dbReference type="PANTHER" id="PTHR46797">
    <property type="entry name" value="HTH-TYPE TRANSCRIPTIONAL REGULATOR"/>
    <property type="match status" value="1"/>
</dbReference>
<dbReference type="Proteomes" id="UP001198862">
    <property type="component" value="Unassembled WGS sequence"/>
</dbReference>